<reference evidence="2 3" key="1">
    <citation type="journal article" date="2018" name="Mol. Plant Microbe Interact.">
        <title>Taxonomically Different Co-Microsymbionts of a Relict Legume, Oxytropis popoviana, Have Complementary Sets of Symbiotic Genes and Together Increase the Efficiency of Plant Nodulation.</title>
        <authorList>
            <person name="Safronova V."/>
            <person name="Belimov A."/>
            <person name="Sazanova A."/>
            <person name="Chirak E."/>
            <person name="Verkhozina A."/>
            <person name="Kuznetsova I."/>
            <person name="Andronov E."/>
            <person name="Puhalsky J."/>
            <person name="Tikhonovich I."/>
        </authorList>
    </citation>
    <scope>NUCLEOTIDE SEQUENCE [LARGE SCALE GENOMIC DNA]</scope>
    <source>
        <strain evidence="2 3">Opo-235</strain>
    </source>
</reference>
<dbReference type="RefSeq" id="WP_123170325.1">
    <property type="nucleotide sequence ID" value="NZ_QKOD01000019.1"/>
</dbReference>
<protein>
    <submittedName>
        <fullName evidence="2">Iron dicitrate transport regulator FecR</fullName>
    </submittedName>
</protein>
<dbReference type="Gene3D" id="2.60.120.1440">
    <property type="match status" value="1"/>
</dbReference>
<dbReference type="InterPro" id="IPR006860">
    <property type="entry name" value="FecR"/>
</dbReference>
<evidence type="ECO:0000313" key="3">
    <source>
        <dbReference type="Proteomes" id="UP000275436"/>
    </source>
</evidence>
<organism evidence="2 3">
    <name type="scientific">Mesorhizobium japonicum</name>
    <dbReference type="NCBI Taxonomy" id="2066070"/>
    <lineage>
        <taxon>Bacteria</taxon>
        <taxon>Pseudomonadati</taxon>
        <taxon>Pseudomonadota</taxon>
        <taxon>Alphaproteobacteria</taxon>
        <taxon>Hyphomicrobiales</taxon>
        <taxon>Phyllobacteriaceae</taxon>
        <taxon>Mesorhizobium</taxon>
    </lineage>
</organism>
<comment type="caution">
    <text evidence="2">The sequence shown here is derived from an EMBL/GenBank/DDBJ whole genome shotgun (WGS) entry which is preliminary data.</text>
</comment>
<dbReference type="PANTHER" id="PTHR38731">
    <property type="entry name" value="LIPL45-RELATED LIPOPROTEIN-RELATED"/>
    <property type="match status" value="1"/>
</dbReference>
<dbReference type="Pfam" id="PF04773">
    <property type="entry name" value="FecR"/>
    <property type="match status" value="1"/>
</dbReference>
<dbReference type="Proteomes" id="UP000275436">
    <property type="component" value="Unassembled WGS sequence"/>
</dbReference>
<gene>
    <name evidence="2" type="ORF">DNR46_33805</name>
</gene>
<dbReference type="AlphaFoldDB" id="A0A3M9X0B9"/>
<feature type="domain" description="FecR protein" evidence="1">
    <location>
        <begin position="72"/>
        <end position="166"/>
    </location>
</feature>
<evidence type="ECO:0000259" key="1">
    <source>
        <dbReference type="Pfam" id="PF04773"/>
    </source>
</evidence>
<evidence type="ECO:0000313" key="2">
    <source>
        <dbReference type="EMBL" id="RNJ41467.1"/>
    </source>
</evidence>
<sequence length="215" mass="23027">MTTTDKFSRQSPLSRRAFTLGSAIALANSVTMPSWTGNLIGIVVTVRGAVNRKRQAKLQPLIVGSDINDGDIVATSRHGYAELKLTDGTRILLGSETEFVIDRFAALQGGTLELVTGKMVFDRPEKMPKIDVSVRTIFGMLGVRGTKFFCGPNRGVLAIFVEHGLVTVEAGGMLQPVGTGEGLEITRPGAPPSNFSMWDEKRIAEAYAGITLASS</sequence>
<dbReference type="EMBL" id="QKOD01000019">
    <property type="protein sequence ID" value="RNJ41467.1"/>
    <property type="molecule type" value="Genomic_DNA"/>
</dbReference>
<name>A0A3M9X0B9_9HYPH</name>
<proteinExistence type="predicted"/>
<dbReference type="PANTHER" id="PTHR38731:SF1">
    <property type="entry name" value="FECR PROTEIN DOMAIN-CONTAINING PROTEIN"/>
    <property type="match status" value="1"/>
</dbReference>
<accession>A0A3M9X0B9</accession>